<comment type="caution">
    <text evidence="4">The sequence shown here is derived from an EMBL/GenBank/DDBJ whole genome shotgun (WGS) entry which is preliminary data.</text>
</comment>
<dbReference type="GO" id="GO:0008270">
    <property type="term" value="F:zinc ion binding"/>
    <property type="evidence" value="ECO:0007669"/>
    <property type="project" value="UniProtKB-KW"/>
</dbReference>
<proteinExistence type="predicted"/>
<dbReference type="OrthoDB" id="3222551at2759"/>
<evidence type="ECO:0000313" key="5">
    <source>
        <dbReference type="Proteomes" id="UP000290288"/>
    </source>
</evidence>
<dbReference type="EMBL" id="SDEE01000067">
    <property type="protein sequence ID" value="RXW22577.1"/>
    <property type="molecule type" value="Genomic_DNA"/>
</dbReference>
<protein>
    <recommendedName>
        <fullName evidence="3">C2H2-type domain-containing protein</fullName>
    </recommendedName>
</protein>
<organism evidence="4 5">
    <name type="scientific">Candolleomyces aberdarensis</name>
    <dbReference type="NCBI Taxonomy" id="2316362"/>
    <lineage>
        <taxon>Eukaryota</taxon>
        <taxon>Fungi</taxon>
        <taxon>Dikarya</taxon>
        <taxon>Basidiomycota</taxon>
        <taxon>Agaricomycotina</taxon>
        <taxon>Agaricomycetes</taxon>
        <taxon>Agaricomycetidae</taxon>
        <taxon>Agaricales</taxon>
        <taxon>Agaricineae</taxon>
        <taxon>Psathyrellaceae</taxon>
        <taxon>Candolleomyces</taxon>
    </lineage>
</organism>
<dbReference type="AlphaFoldDB" id="A0A4Q2DQV2"/>
<dbReference type="PROSITE" id="PS00028">
    <property type="entry name" value="ZINC_FINGER_C2H2_1"/>
    <property type="match status" value="1"/>
</dbReference>
<dbReference type="PROSITE" id="PS50157">
    <property type="entry name" value="ZINC_FINGER_C2H2_2"/>
    <property type="match status" value="1"/>
</dbReference>
<feature type="domain" description="C2H2-type" evidence="3">
    <location>
        <begin position="41"/>
        <end position="71"/>
    </location>
</feature>
<keyword evidence="5" id="KW-1185">Reference proteome</keyword>
<evidence type="ECO:0000256" key="2">
    <source>
        <dbReference type="SAM" id="MobiDB-lite"/>
    </source>
</evidence>
<sequence>MRLPSVLPSGPALQDLSAAQSDLDAAAVLGKVTTPEQTPIFICALSDCNKLFPSRDRVIQHRKRDHPDLDPTDDSHIITWN</sequence>
<evidence type="ECO:0000313" key="4">
    <source>
        <dbReference type="EMBL" id="RXW22577.1"/>
    </source>
</evidence>
<dbReference type="InterPro" id="IPR013087">
    <property type="entry name" value="Znf_C2H2_type"/>
</dbReference>
<evidence type="ECO:0000256" key="1">
    <source>
        <dbReference type="PROSITE-ProRule" id="PRU00042"/>
    </source>
</evidence>
<reference evidence="4 5" key="1">
    <citation type="submission" date="2019-01" db="EMBL/GenBank/DDBJ databases">
        <title>Draft genome sequence of Psathyrella aberdarensis IHI B618.</title>
        <authorList>
            <person name="Buettner E."/>
            <person name="Kellner H."/>
        </authorList>
    </citation>
    <scope>NUCLEOTIDE SEQUENCE [LARGE SCALE GENOMIC DNA]</scope>
    <source>
        <strain evidence="4 5">IHI B618</strain>
    </source>
</reference>
<evidence type="ECO:0000259" key="3">
    <source>
        <dbReference type="PROSITE" id="PS50157"/>
    </source>
</evidence>
<gene>
    <name evidence="4" type="ORF">EST38_g3264</name>
</gene>
<keyword evidence="1" id="KW-0862">Zinc</keyword>
<dbReference type="Proteomes" id="UP000290288">
    <property type="component" value="Unassembled WGS sequence"/>
</dbReference>
<name>A0A4Q2DQV2_9AGAR</name>
<feature type="region of interest" description="Disordered" evidence="2">
    <location>
        <begin position="62"/>
        <end position="81"/>
    </location>
</feature>
<keyword evidence="1" id="KW-0479">Metal-binding</keyword>
<accession>A0A4Q2DQV2</accession>
<keyword evidence="1" id="KW-0863">Zinc-finger</keyword>